<sequence length="350" mass="41373">MDKYTFYIDFEAISPPHFYKLNFSNPLNCLPFCYTIGYYDKDKHFNIRFKILDFTKATIKNWAKYLKSDIAKHIYELIDKKIEINSDNVTFIGWNPVLENSVTKYLFDIPTLPLINSGVISLDSITQNSKYAKNEYFSYFKNLDFQDKYYISAIDTNKNGLIASYIGFLLYCAAKRKYFKNDYIFKNCNLSYIVNELAQYNKDDVLKMDFIIRNYDVIHSKVSNIETLRKKITNFSAKINQLKSFNTQIKKYISVSDKYMDDLTIKITIEKTNLINKIDNLKSVNNNFEVLKLKGEIKRINKIQSLIYKYSLKYTTIKEYFAFCNNKIDQLEKSKQQVKKQIDLILKGDK</sequence>
<reference evidence="1" key="1">
    <citation type="submission" date="2024-01" db="EMBL/GenBank/DDBJ databases">
        <title>Genome sequence of Mycoplasma ciconiae type strain DSM 25251.</title>
        <authorList>
            <person name="Spergser J."/>
        </authorList>
    </citation>
    <scope>NUCLEOTIDE SEQUENCE [LARGE SCALE GENOMIC DNA]</scope>
    <source>
        <strain evidence="1">DSM 25251</strain>
    </source>
</reference>
<name>A0ABU7MM94_9BACT</name>
<evidence type="ECO:0000313" key="2">
    <source>
        <dbReference type="Proteomes" id="UP001344817"/>
    </source>
</evidence>
<protein>
    <recommendedName>
        <fullName evidence="3">DUF2779 domain-containing protein</fullName>
    </recommendedName>
</protein>
<gene>
    <name evidence="1" type="ORF">V2E24_03480</name>
</gene>
<dbReference type="Proteomes" id="UP001344817">
    <property type="component" value="Unassembled WGS sequence"/>
</dbReference>
<evidence type="ECO:0008006" key="3">
    <source>
        <dbReference type="Google" id="ProtNLM"/>
    </source>
</evidence>
<accession>A0ABU7MM94</accession>
<dbReference type="RefSeq" id="WP_330501036.1">
    <property type="nucleotide sequence ID" value="NZ_JAZDWZ010000015.1"/>
</dbReference>
<comment type="caution">
    <text evidence="1">The sequence shown here is derived from an EMBL/GenBank/DDBJ whole genome shotgun (WGS) entry which is preliminary data.</text>
</comment>
<evidence type="ECO:0000313" key="1">
    <source>
        <dbReference type="EMBL" id="MEE3928623.1"/>
    </source>
</evidence>
<dbReference type="EMBL" id="JAZDWZ010000015">
    <property type="protein sequence ID" value="MEE3928623.1"/>
    <property type="molecule type" value="Genomic_DNA"/>
</dbReference>
<organism evidence="1 2">
    <name type="scientific">Mycoplasmopsis ciconiae</name>
    <dbReference type="NCBI Taxonomy" id="561067"/>
    <lineage>
        <taxon>Bacteria</taxon>
        <taxon>Bacillati</taxon>
        <taxon>Mycoplasmatota</taxon>
        <taxon>Mycoplasmoidales</taxon>
        <taxon>Metamycoplasmataceae</taxon>
        <taxon>Mycoplasmopsis</taxon>
    </lineage>
</organism>
<proteinExistence type="predicted"/>
<keyword evidence="2" id="KW-1185">Reference proteome</keyword>